<keyword evidence="3" id="KW-0732">Signal</keyword>
<dbReference type="InterPro" id="IPR030678">
    <property type="entry name" value="Peptide/Ni-bd"/>
</dbReference>
<dbReference type="Gene3D" id="3.40.190.10">
    <property type="entry name" value="Periplasmic binding protein-like II"/>
    <property type="match status" value="1"/>
</dbReference>
<name>A0A255G422_9ACTN</name>
<proteinExistence type="inferred from homology"/>
<evidence type="ECO:0000256" key="1">
    <source>
        <dbReference type="ARBA" id="ARBA00005695"/>
    </source>
</evidence>
<accession>A0A255G422</accession>
<dbReference type="InterPro" id="IPR039424">
    <property type="entry name" value="SBP_5"/>
</dbReference>
<dbReference type="AlphaFoldDB" id="A0A255G422"/>
<dbReference type="GO" id="GO:1904680">
    <property type="term" value="F:peptide transmembrane transporter activity"/>
    <property type="evidence" value="ECO:0007669"/>
    <property type="project" value="TreeGrafter"/>
</dbReference>
<dbReference type="PANTHER" id="PTHR30290">
    <property type="entry name" value="PERIPLASMIC BINDING COMPONENT OF ABC TRANSPORTER"/>
    <property type="match status" value="1"/>
</dbReference>
<dbReference type="RefSeq" id="WP_094358493.1">
    <property type="nucleotide sequence ID" value="NZ_NMVK01000016.1"/>
</dbReference>
<dbReference type="PROSITE" id="PS51318">
    <property type="entry name" value="TAT"/>
    <property type="match status" value="1"/>
</dbReference>
<evidence type="ECO:0000313" key="6">
    <source>
        <dbReference type="Proteomes" id="UP000215896"/>
    </source>
</evidence>
<keyword evidence="2" id="KW-0813">Transport</keyword>
<dbReference type="Proteomes" id="UP000215896">
    <property type="component" value="Unassembled WGS sequence"/>
</dbReference>
<dbReference type="InterPro" id="IPR000914">
    <property type="entry name" value="SBP_5_dom"/>
</dbReference>
<dbReference type="SUPFAM" id="SSF53850">
    <property type="entry name" value="Periplasmic binding protein-like II"/>
    <property type="match status" value="1"/>
</dbReference>
<evidence type="ECO:0000313" key="5">
    <source>
        <dbReference type="EMBL" id="OYO10625.1"/>
    </source>
</evidence>
<dbReference type="Gene3D" id="3.10.105.10">
    <property type="entry name" value="Dipeptide-binding Protein, Domain 3"/>
    <property type="match status" value="1"/>
</dbReference>
<evidence type="ECO:0000256" key="3">
    <source>
        <dbReference type="ARBA" id="ARBA00022729"/>
    </source>
</evidence>
<dbReference type="Pfam" id="PF00496">
    <property type="entry name" value="SBP_bac_5"/>
    <property type="match status" value="1"/>
</dbReference>
<dbReference type="GO" id="GO:0042597">
    <property type="term" value="C:periplasmic space"/>
    <property type="evidence" value="ECO:0007669"/>
    <property type="project" value="UniProtKB-ARBA"/>
</dbReference>
<gene>
    <name evidence="5" type="ORF">CGZ94_16630</name>
</gene>
<reference evidence="5 6" key="1">
    <citation type="submission" date="2017-07" db="EMBL/GenBank/DDBJ databases">
        <title>Draft whole genome sequences of clinical Proprionibacteriaceae strains.</title>
        <authorList>
            <person name="Bernier A.-M."/>
            <person name="Bernard K."/>
            <person name="Domingo M.-C."/>
        </authorList>
    </citation>
    <scope>NUCLEOTIDE SEQUENCE [LARGE SCALE GENOMIC DNA]</scope>
    <source>
        <strain evidence="5 6">NML 030167</strain>
    </source>
</reference>
<dbReference type="PROSITE" id="PS51257">
    <property type="entry name" value="PROKAR_LIPOPROTEIN"/>
    <property type="match status" value="1"/>
</dbReference>
<dbReference type="Gene3D" id="3.90.76.10">
    <property type="entry name" value="Dipeptide-binding Protein, Domain 1"/>
    <property type="match status" value="1"/>
</dbReference>
<feature type="domain" description="Solute-binding protein family 5" evidence="4">
    <location>
        <begin position="88"/>
        <end position="434"/>
    </location>
</feature>
<dbReference type="InterPro" id="IPR006311">
    <property type="entry name" value="TAT_signal"/>
</dbReference>
<dbReference type="PIRSF" id="PIRSF002741">
    <property type="entry name" value="MppA"/>
    <property type="match status" value="1"/>
</dbReference>
<organism evidence="5 6">
    <name type="scientific">Enemella evansiae</name>
    <dbReference type="NCBI Taxonomy" id="2016499"/>
    <lineage>
        <taxon>Bacteria</taxon>
        <taxon>Bacillati</taxon>
        <taxon>Actinomycetota</taxon>
        <taxon>Actinomycetes</taxon>
        <taxon>Propionibacteriales</taxon>
        <taxon>Propionibacteriaceae</taxon>
        <taxon>Enemella</taxon>
    </lineage>
</organism>
<keyword evidence="6" id="KW-1185">Reference proteome</keyword>
<dbReference type="GO" id="GO:0015833">
    <property type="term" value="P:peptide transport"/>
    <property type="evidence" value="ECO:0007669"/>
    <property type="project" value="TreeGrafter"/>
</dbReference>
<comment type="caution">
    <text evidence="5">The sequence shown here is derived from an EMBL/GenBank/DDBJ whole genome shotgun (WGS) entry which is preliminary data.</text>
</comment>
<dbReference type="GO" id="GO:0043190">
    <property type="term" value="C:ATP-binding cassette (ABC) transporter complex"/>
    <property type="evidence" value="ECO:0007669"/>
    <property type="project" value="InterPro"/>
</dbReference>
<dbReference type="EMBL" id="NMVO01000016">
    <property type="protein sequence ID" value="OYO10625.1"/>
    <property type="molecule type" value="Genomic_DNA"/>
</dbReference>
<protein>
    <submittedName>
        <fullName evidence="5">ABC transporter substrate-binding protein</fullName>
    </submittedName>
</protein>
<dbReference type="OrthoDB" id="9796817at2"/>
<comment type="similarity">
    <text evidence="1">Belongs to the bacterial solute-binding protein 5 family.</text>
</comment>
<evidence type="ECO:0000259" key="4">
    <source>
        <dbReference type="Pfam" id="PF00496"/>
    </source>
</evidence>
<evidence type="ECO:0000256" key="2">
    <source>
        <dbReference type="ARBA" id="ARBA00022448"/>
    </source>
</evidence>
<dbReference type="PANTHER" id="PTHR30290:SF9">
    <property type="entry name" value="OLIGOPEPTIDE-BINDING PROTEIN APPA"/>
    <property type="match status" value="1"/>
</dbReference>
<sequence length="513" mass="55462">MADLSRRVFLASSVGVIAGIAAGCSTGESVQVPGGGAGGQGPQGALIAAISGEPDKLDPNSTTSYNSFQVLENVFDTLVEPDENLVMKGALAERWENSPDQLTWTFFLRDGVQWHDGSPFTAKDVVYTYQRLLGQKLSNSWRLSAVTDVSAPDERTVVIKVKSPSPNLLANLGSFKGLAIVQQANVESGAINTKPIGTGPFKLDSYTQGDTIQLSANENYYGGAPKVPGVTFRFISEPSTALAALKSGEIQWTDVVPPQQVDALAADRSVVLGQAGSNDYWYLAANEAKAPWRDVKVRQALAFAIDRAAITQAAKYGKATVNQLAIPKSSEFFVEYAPYTTDVAKAKALMAEAGVPNATMQFLATSEYPETVTIGQLLADQLKQIGVTVEIKTVDFSTFLDEQGKGNFDLLMMGWLGNIDPDDFYYGQHHTDGANNYQKYSNPAVDALLEQGRTEIDKAKRKDIYAQAAKTIADEGSYIYLYNPEVIQASSPRLQGYTVRGDRAIRFRTASLS</sequence>